<dbReference type="SUPFAM" id="SSF51695">
    <property type="entry name" value="PLC-like phosphodiesterases"/>
    <property type="match status" value="1"/>
</dbReference>
<sequence length="320" mass="34048">MPFPSAVDWAGRLFSLAVLVSVPATGPAASLEPAAPREPVPAVVAAPAPAVAAPAARPAPHRDEPLVVAHRGASGYAPENTLAAADAADALGTTWVETDVQRTADGELVLMHDTTLERTTNAEVLFPDRAPWRVADFTAAEMARLDAGSWFGEEFAGEPVPTLTDFADRLADNGQRLLLEIKSPASYPGIEADILDELRAAGWLGERHPGRRLVIQSFDAASVRRVHELAPRVETGFLGTPAVADVPEYAEFADQINPRYRDLTADYVADLQAVEGPHGEPVEVYAWTVNDGPTAVAVAELGVDGIITNFPDVVRDALEE</sequence>
<dbReference type="PROSITE" id="PS51704">
    <property type="entry name" value="GP_PDE"/>
    <property type="match status" value="1"/>
</dbReference>
<evidence type="ECO:0000313" key="3">
    <source>
        <dbReference type="Proteomes" id="UP001183246"/>
    </source>
</evidence>
<accession>A0ABU2MTT8</accession>
<feature type="domain" description="GP-PDE" evidence="1">
    <location>
        <begin position="65"/>
        <end position="318"/>
    </location>
</feature>
<dbReference type="Proteomes" id="UP001183246">
    <property type="component" value="Unassembled WGS sequence"/>
</dbReference>
<dbReference type="InterPro" id="IPR030395">
    <property type="entry name" value="GP_PDE_dom"/>
</dbReference>
<dbReference type="RefSeq" id="WP_311705860.1">
    <property type="nucleotide sequence ID" value="NZ_JAVREL010000011.1"/>
</dbReference>
<proteinExistence type="predicted"/>
<organism evidence="2 3">
    <name type="scientific">Streptomyces litchfieldiae</name>
    <dbReference type="NCBI Taxonomy" id="3075543"/>
    <lineage>
        <taxon>Bacteria</taxon>
        <taxon>Bacillati</taxon>
        <taxon>Actinomycetota</taxon>
        <taxon>Actinomycetes</taxon>
        <taxon>Kitasatosporales</taxon>
        <taxon>Streptomycetaceae</taxon>
        <taxon>Streptomyces</taxon>
    </lineage>
</organism>
<reference evidence="3" key="1">
    <citation type="submission" date="2023-07" db="EMBL/GenBank/DDBJ databases">
        <title>30 novel species of actinomycetes from the DSMZ collection.</title>
        <authorList>
            <person name="Nouioui I."/>
        </authorList>
    </citation>
    <scope>NUCLEOTIDE SEQUENCE [LARGE SCALE GENOMIC DNA]</scope>
    <source>
        <strain evidence="3">DSM 44938</strain>
    </source>
</reference>
<dbReference type="Pfam" id="PF03009">
    <property type="entry name" value="GDPD"/>
    <property type="match status" value="1"/>
</dbReference>
<dbReference type="Gene3D" id="3.20.20.190">
    <property type="entry name" value="Phosphatidylinositol (PI) phosphodiesterase"/>
    <property type="match status" value="1"/>
</dbReference>
<evidence type="ECO:0000259" key="1">
    <source>
        <dbReference type="PROSITE" id="PS51704"/>
    </source>
</evidence>
<dbReference type="InterPro" id="IPR017946">
    <property type="entry name" value="PLC-like_Pdiesterase_TIM-brl"/>
</dbReference>
<keyword evidence="3" id="KW-1185">Reference proteome</keyword>
<dbReference type="PANTHER" id="PTHR46211:SF1">
    <property type="entry name" value="GLYCEROPHOSPHODIESTER PHOSPHODIESTERASE, CYTOPLASMIC"/>
    <property type="match status" value="1"/>
</dbReference>
<name>A0ABU2MTT8_9ACTN</name>
<comment type="caution">
    <text evidence="2">The sequence shown here is derived from an EMBL/GenBank/DDBJ whole genome shotgun (WGS) entry which is preliminary data.</text>
</comment>
<dbReference type="PANTHER" id="PTHR46211">
    <property type="entry name" value="GLYCEROPHOSPHORYL DIESTER PHOSPHODIESTERASE"/>
    <property type="match status" value="1"/>
</dbReference>
<protein>
    <submittedName>
        <fullName evidence="2">Glycerophosphodiester phosphodiesterase family protein</fullName>
    </submittedName>
</protein>
<gene>
    <name evidence="2" type="ORF">RM590_19235</name>
</gene>
<evidence type="ECO:0000313" key="2">
    <source>
        <dbReference type="EMBL" id="MDT0344728.1"/>
    </source>
</evidence>
<dbReference type="EMBL" id="JAVREL010000011">
    <property type="protein sequence ID" value="MDT0344728.1"/>
    <property type="molecule type" value="Genomic_DNA"/>
</dbReference>